<dbReference type="CDD" id="cd01741">
    <property type="entry name" value="GATase1_1"/>
    <property type="match status" value="1"/>
</dbReference>
<dbReference type="Pfam" id="PF00117">
    <property type="entry name" value="GATase"/>
    <property type="match status" value="1"/>
</dbReference>
<feature type="domain" description="Glutamine amidotransferase" evidence="1">
    <location>
        <begin position="88"/>
        <end position="189"/>
    </location>
</feature>
<dbReference type="OrthoDB" id="9813383at2"/>
<dbReference type="Gene3D" id="3.40.50.880">
    <property type="match status" value="1"/>
</dbReference>
<reference evidence="3" key="1">
    <citation type="submission" date="2016-10" db="EMBL/GenBank/DDBJ databases">
        <authorList>
            <person name="Varghese N."/>
            <person name="Submissions S."/>
        </authorList>
    </citation>
    <scope>NUCLEOTIDE SEQUENCE [LARGE SCALE GENOMIC DNA]</scope>
    <source>
        <strain evidence="3">DSM 17875</strain>
    </source>
</reference>
<keyword evidence="2" id="KW-0315">Glutamine amidotransferase</keyword>
<evidence type="ECO:0000259" key="1">
    <source>
        <dbReference type="Pfam" id="PF00117"/>
    </source>
</evidence>
<keyword evidence="3" id="KW-1185">Reference proteome</keyword>
<dbReference type="EMBL" id="LT629785">
    <property type="protein sequence ID" value="SDT99553.1"/>
    <property type="molecule type" value="Genomic_DNA"/>
</dbReference>
<evidence type="ECO:0000313" key="2">
    <source>
        <dbReference type="EMBL" id="SDT99553.1"/>
    </source>
</evidence>
<gene>
    <name evidence="2" type="ORF">SAMN05216296_1140</name>
</gene>
<dbReference type="PROSITE" id="PS51273">
    <property type="entry name" value="GATASE_TYPE_1"/>
    <property type="match status" value="1"/>
</dbReference>
<keyword evidence="2" id="KW-0808">Transferase</keyword>
<organism evidence="2 3">
    <name type="scientific">Pseudomonas pohangensis</name>
    <dbReference type="NCBI Taxonomy" id="364197"/>
    <lineage>
        <taxon>Bacteria</taxon>
        <taxon>Pseudomonadati</taxon>
        <taxon>Pseudomonadota</taxon>
        <taxon>Gammaproteobacteria</taxon>
        <taxon>Pseudomonadales</taxon>
        <taxon>Pseudomonadaceae</taxon>
        <taxon>Pseudomonas</taxon>
    </lineage>
</organism>
<accession>A0A1H2EX54</accession>
<dbReference type="InterPro" id="IPR044992">
    <property type="entry name" value="ChyE-like"/>
</dbReference>
<dbReference type="GO" id="GO:0005829">
    <property type="term" value="C:cytosol"/>
    <property type="evidence" value="ECO:0007669"/>
    <property type="project" value="TreeGrafter"/>
</dbReference>
<evidence type="ECO:0000313" key="3">
    <source>
        <dbReference type="Proteomes" id="UP000243232"/>
    </source>
</evidence>
<dbReference type="PANTHER" id="PTHR42695">
    <property type="entry name" value="GLUTAMINE AMIDOTRANSFERASE YLR126C-RELATED"/>
    <property type="match status" value="1"/>
</dbReference>
<protein>
    <submittedName>
        <fullName evidence="2">GMP synthase-Glutamine amidotransferase</fullName>
    </submittedName>
</protein>
<name>A0A1H2EX54_9PSED</name>
<dbReference type="NCBIfam" id="NF004212">
    <property type="entry name" value="PRK05665.1"/>
    <property type="match status" value="1"/>
</dbReference>
<dbReference type="PANTHER" id="PTHR42695:SF5">
    <property type="entry name" value="GLUTAMINE AMIDOTRANSFERASE YLR126C-RELATED"/>
    <property type="match status" value="1"/>
</dbReference>
<proteinExistence type="predicted"/>
<dbReference type="RefSeq" id="WP_090193499.1">
    <property type="nucleotide sequence ID" value="NZ_LT629785.1"/>
</dbReference>
<dbReference type="InterPro" id="IPR029062">
    <property type="entry name" value="Class_I_gatase-like"/>
</dbReference>
<sequence>MTLRICILETDILRPQLIDQYQGYGRMFEQLFEKQSIPAQFDVFNVVEGRYPEDGQAYDAYLVTGSKADSFGSDPWIMQLREYLLQRYENGDRLLGICFGHQLLALLLGGKTERAAQGWGIGVNRYQLLEQPEWMSPPLENLDLLVFHQDQVVELPENATLLASSEFCPNAAYRIGDQVLCFQAHPEFVDDYERALLDLRREFLGEALCAEAMRSMAMQHHGVVVAEWMLRFVTQEKAQNRLAA</sequence>
<dbReference type="AlphaFoldDB" id="A0A1H2EX54"/>
<dbReference type="InterPro" id="IPR017926">
    <property type="entry name" value="GATASE"/>
</dbReference>
<dbReference type="STRING" id="364197.SAMN05216296_1140"/>
<dbReference type="Proteomes" id="UP000243232">
    <property type="component" value="Chromosome I"/>
</dbReference>
<dbReference type="SUPFAM" id="SSF52317">
    <property type="entry name" value="Class I glutamine amidotransferase-like"/>
    <property type="match status" value="1"/>
</dbReference>
<dbReference type="GO" id="GO:0016740">
    <property type="term" value="F:transferase activity"/>
    <property type="evidence" value="ECO:0007669"/>
    <property type="project" value="UniProtKB-KW"/>
</dbReference>